<protein>
    <recommendedName>
        <fullName evidence="2">ACT domain-containing protein ACR</fullName>
    </recommendedName>
    <alternativeName>
        <fullName evidence="2">Protein ACT DOMAIN REPEATS</fullName>
    </alternativeName>
</protein>
<dbReference type="InterPro" id="IPR002912">
    <property type="entry name" value="ACT_dom"/>
</dbReference>
<dbReference type="PANTHER" id="PTHR31096">
    <property type="entry name" value="ACT DOMAIN-CONTAINING PROTEIN ACR4-RELATED"/>
    <property type="match status" value="1"/>
</dbReference>
<dbReference type="InterPro" id="IPR045865">
    <property type="entry name" value="ACT-like_dom_sf"/>
</dbReference>
<name>A0A8J5F3L1_ZINOF</name>
<keyword evidence="5" id="KW-1185">Reference proteome</keyword>
<dbReference type="PANTHER" id="PTHR31096:SF6">
    <property type="entry name" value="ACT DOMAIN-CONTAINING PROTEIN ACR8"/>
    <property type="match status" value="1"/>
</dbReference>
<dbReference type="Proteomes" id="UP000734854">
    <property type="component" value="Unassembled WGS sequence"/>
</dbReference>
<comment type="function">
    <text evidence="2">Binds amino acids.</text>
</comment>
<evidence type="ECO:0000259" key="3">
    <source>
        <dbReference type="PROSITE" id="PS51671"/>
    </source>
</evidence>
<evidence type="ECO:0000256" key="2">
    <source>
        <dbReference type="RuleBase" id="RU369043"/>
    </source>
</evidence>
<sequence length="333" mass="35998">MDAKDAAVAVGDPQLDPAARNARTETRGHMCCSPAALGLLNSGRRRVVVDNAVGATATVVKVDSARERGVLLEVLRVLADLDLVIGKAYISSDGRWFMNVFHVTDRHGRKLADLHLASKLELSLCADADDNGNDVPGEIAGGEICGATELALAGDDRPGLLSEIFAVLRDAECDVVAAKVWTHNGRVACLISVVFGSANDPHSIVARLRSVLIGDHGERVTAGMGPPSTAHSDRRMHQLMFDDRDYERAGCRVKTPLVVSVQNWVDRGYSVVNVECRDRPKLLFDVVCTLIDMEYVVFHGTVDTDGIRAHQVKFLAPKSNSASKFGLKSFTSR</sequence>
<organism evidence="4 5">
    <name type="scientific">Zingiber officinale</name>
    <name type="common">Ginger</name>
    <name type="synonym">Amomum zingiber</name>
    <dbReference type="NCBI Taxonomy" id="94328"/>
    <lineage>
        <taxon>Eukaryota</taxon>
        <taxon>Viridiplantae</taxon>
        <taxon>Streptophyta</taxon>
        <taxon>Embryophyta</taxon>
        <taxon>Tracheophyta</taxon>
        <taxon>Spermatophyta</taxon>
        <taxon>Magnoliopsida</taxon>
        <taxon>Liliopsida</taxon>
        <taxon>Zingiberales</taxon>
        <taxon>Zingiberaceae</taxon>
        <taxon>Zingiber</taxon>
    </lineage>
</organism>
<evidence type="ECO:0000256" key="1">
    <source>
        <dbReference type="ARBA" id="ARBA00022737"/>
    </source>
</evidence>
<dbReference type="InterPro" id="IPR040217">
    <property type="entry name" value="ACR1-12"/>
</dbReference>
<dbReference type="SUPFAM" id="SSF55021">
    <property type="entry name" value="ACT-like"/>
    <property type="match status" value="2"/>
</dbReference>
<evidence type="ECO:0000313" key="4">
    <source>
        <dbReference type="EMBL" id="KAG6481617.1"/>
    </source>
</evidence>
<dbReference type="GO" id="GO:0016597">
    <property type="term" value="F:amino acid binding"/>
    <property type="evidence" value="ECO:0007669"/>
    <property type="project" value="UniProtKB-UniRule"/>
</dbReference>
<gene>
    <name evidence="4" type="ORF">ZIOFF_058221</name>
</gene>
<dbReference type="Gene3D" id="3.30.70.260">
    <property type="match status" value="1"/>
</dbReference>
<reference evidence="4 5" key="1">
    <citation type="submission" date="2020-08" db="EMBL/GenBank/DDBJ databases">
        <title>Plant Genome Project.</title>
        <authorList>
            <person name="Zhang R.-G."/>
        </authorList>
    </citation>
    <scope>NUCLEOTIDE SEQUENCE [LARGE SCALE GENOMIC DNA]</scope>
    <source>
        <tissue evidence="4">Rhizome</tissue>
    </source>
</reference>
<keyword evidence="1 2" id="KW-0677">Repeat</keyword>
<proteinExistence type="predicted"/>
<comment type="caution">
    <text evidence="4">The sequence shown here is derived from an EMBL/GenBank/DDBJ whole genome shotgun (WGS) entry which is preliminary data.</text>
</comment>
<evidence type="ECO:0000313" key="5">
    <source>
        <dbReference type="Proteomes" id="UP000734854"/>
    </source>
</evidence>
<dbReference type="PROSITE" id="PS51671">
    <property type="entry name" value="ACT"/>
    <property type="match status" value="1"/>
</dbReference>
<dbReference type="AlphaFoldDB" id="A0A8J5F3L1"/>
<feature type="domain" description="ACT" evidence="3">
    <location>
        <begin position="149"/>
        <end position="222"/>
    </location>
</feature>
<dbReference type="EMBL" id="JACMSC010000016">
    <property type="protein sequence ID" value="KAG6481617.1"/>
    <property type="molecule type" value="Genomic_DNA"/>
</dbReference>
<accession>A0A8J5F3L1</accession>